<dbReference type="EMBL" id="PDEQ01000001">
    <property type="protein sequence ID" value="PEN14954.1"/>
    <property type="molecule type" value="Genomic_DNA"/>
</dbReference>
<name>A0A2A8D250_9BACT</name>
<dbReference type="Proteomes" id="UP000220102">
    <property type="component" value="Unassembled WGS sequence"/>
</dbReference>
<comment type="caution">
    <text evidence="1">The sequence shown here is derived from an EMBL/GenBank/DDBJ whole genome shotgun (WGS) entry which is preliminary data.</text>
</comment>
<organism evidence="1 2">
    <name type="scientific">Longibacter salinarum</name>
    <dbReference type="NCBI Taxonomy" id="1850348"/>
    <lineage>
        <taxon>Bacteria</taxon>
        <taxon>Pseudomonadati</taxon>
        <taxon>Rhodothermota</taxon>
        <taxon>Rhodothermia</taxon>
        <taxon>Rhodothermales</taxon>
        <taxon>Salisaetaceae</taxon>
        <taxon>Longibacter</taxon>
    </lineage>
</organism>
<accession>A0A2A8D250</accession>
<evidence type="ECO:0000313" key="1">
    <source>
        <dbReference type="EMBL" id="PEN14954.1"/>
    </source>
</evidence>
<evidence type="ECO:0000313" key="2">
    <source>
        <dbReference type="Proteomes" id="UP000220102"/>
    </source>
</evidence>
<reference evidence="1 2" key="1">
    <citation type="submission" date="2017-10" db="EMBL/GenBank/DDBJ databases">
        <title>Draft genome of Longibacter Salinarum.</title>
        <authorList>
            <person name="Goh K.M."/>
            <person name="Shamsir M.S."/>
            <person name="Lim S.W."/>
        </authorList>
    </citation>
    <scope>NUCLEOTIDE SEQUENCE [LARGE SCALE GENOMIC DNA]</scope>
    <source>
        <strain evidence="1 2">KCTC 52045</strain>
    </source>
</reference>
<proteinExistence type="predicted"/>
<keyword evidence="2" id="KW-1185">Reference proteome</keyword>
<protein>
    <submittedName>
        <fullName evidence="1">Uncharacterized protein</fullName>
    </submittedName>
</protein>
<gene>
    <name evidence="1" type="ORF">CRI94_01285</name>
</gene>
<sequence>MSDQRPDVAEAYARALNVVRNETPGVRIKFDGPPPTLRQIPRVGFPDELVSRLAPPHRPEKSSS</sequence>
<dbReference type="AlphaFoldDB" id="A0A2A8D250"/>